<evidence type="ECO:0000313" key="2">
    <source>
        <dbReference type="EMBL" id="KAK8559245.1"/>
    </source>
</evidence>
<gene>
    <name evidence="2" type="ORF">V6N12_042526</name>
</gene>
<name>A0ABR2EFF2_9ROSI</name>
<keyword evidence="3" id="KW-1185">Reference proteome</keyword>
<comment type="caution">
    <text evidence="2">The sequence shown here is derived from an EMBL/GenBank/DDBJ whole genome shotgun (WGS) entry which is preliminary data.</text>
</comment>
<reference evidence="2 3" key="1">
    <citation type="journal article" date="2024" name="G3 (Bethesda)">
        <title>Genome assembly of Hibiscus sabdariffa L. provides insights into metabolisms of medicinal natural products.</title>
        <authorList>
            <person name="Kim T."/>
        </authorList>
    </citation>
    <scope>NUCLEOTIDE SEQUENCE [LARGE SCALE GENOMIC DNA]</scope>
    <source>
        <strain evidence="2">TK-2024</strain>
        <tissue evidence="2">Old leaves</tissue>
    </source>
</reference>
<protein>
    <submittedName>
        <fullName evidence="2">Uncharacterized protein</fullName>
    </submittedName>
</protein>
<proteinExistence type="predicted"/>
<sequence length="156" mass="16758">MVGNGTKKASRNCFLEDVVVGDPSFLASNQPSDSLEGATCESDVPESCINNENTEDSIDVNDSISDTFASSTQNDSKNSAKEITTDDCDLKSANVANAKSDIDLLSLSIEEVDSHLDSCLAHDSQGQRPSDIRKHTMLLKVETASSFSILQSLVPW</sequence>
<evidence type="ECO:0000313" key="3">
    <source>
        <dbReference type="Proteomes" id="UP001472677"/>
    </source>
</evidence>
<dbReference type="Proteomes" id="UP001472677">
    <property type="component" value="Unassembled WGS sequence"/>
</dbReference>
<evidence type="ECO:0000256" key="1">
    <source>
        <dbReference type="SAM" id="MobiDB-lite"/>
    </source>
</evidence>
<organism evidence="2 3">
    <name type="scientific">Hibiscus sabdariffa</name>
    <name type="common">roselle</name>
    <dbReference type="NCBI Taxonomy" id="183260"/>
    <lineage>
        <taxon>Eukaryota</taxon>
        <taxon>Viridiplantae</taxon>
        <taxon>Streptophyta</taxon>
        <taxon>Embryophyta</taxon>
        <taxon>Tracheophyta</taxon>
        <taxon>Spermatophyta</taxon>
        <taxon>Magnoliopsida</taxon>
        <taxon>eudicotyledons</taxon>
        <taxon>Gunneridae</taxon>
        <taxon>Pentapetalae</taxon>
        <taxon>rosids</taxon>
        <taxon>malvids</taxon>
        <taxon>Malvales</taxon>
        <taxon>Malvaceae</taxon>
        <taxon>Malvoideae</taxon>
        <taxon>Hibiscus</taxon>
    </lineage>
</organism>
<dbReference type="EMBL" id="JBBPBM010000015">
    <property type="protein sequence ID" value="KAK8559245.1"/>
    <property type="molecule type" value="Genomic_DNA"/>
</dbReference>
<accession>A0ABR2EFF2</accession>
<feature type="region of interest" description="Disordered" evidence="1">
    <location>
        <begin position="25"/>
        <end position="82"/>
    </location>
</feature>
<feature type="compositionally biased region" description="Polar residues" evidence="1">
    <location>
        <begin position="60"/>
        <end position="77"/>
    </location>
</feature>